<name>A0AAP2W7U4_9FIRM</name>
<comment type="caution">
    <text evidence="1">The sequence shown here is derived from an EMBL/GenBank/DDBJ whole genome shotgun (WGS) entry which is preliminary data.</text>
</comment>
<keyword evidence="2" id="KW-1185">Reference proteome</keyword>
<evidence type="ECO:0000313" key="2">
    <source>
        <dbReference type="Proteomes" id="UP001299265"/>
    </source>
</evidence>
<gene>
    <name evidence="1" type="ORF">LQE92_09220</name>
</gene>
<dbReference type="RefSeq" id="WP_231062693.1">
    <property type="nucleotide sequence ID" value="NZ_JAJNOR010000005.1"/>
</dbReference>
<sequence length="111" mass="12259">MAHVCNGAADRKPAGGFRAGLKVSAAGQRPVFSRRREAETEIPIPFLSEQETGNHKDFLSTCERYCRNGDKAAPASPANRNRDGPELLPVLKWSLIGACKKRFQKVFCIML</sequence>
<dbReference type="AlphaFoldDB" id="A0AAP2W7U4"/>
<reference evidence="1 2" key="1">
    <citation type="submission" date="2021-11" db="EMBL/GenBank/DDBJ databases">
        <title>Lacrimispora sp. nov. NSJ-141 isolated from human feces.</title>
        <authorList>
            <person name="Abdugheni R."/>
        </authorList>
    </citation>
    <scope>NUCLEOTIDE SEQUENCE [LARGE SCALE GENOMIC DNA]</scope>
    <source>
        <strain evidence="1 2">NSJ-141</strain>
    </source>
</reference>
<protein>
    <submittedName>
        <fullName evidence="1">Uncharacterized protein</fullName>
    </submittedName>
</protein>
<proteinExistence type="predicted"/>
<dbReference type="EMBL" id="JAJNOR010000005">
    <property type="protein sequence ID" value="MCD2492808.1"/>
    <property type="molecule type" value="Genomic_DNA"/>
</dbReference>
<accession>A0AAP2W7U4</accession>
<evidence type="ECO:0000313" key="1">
    <source>
        <dbReference type="EMBL" id="MCD2492808.1"/>
    </source>
</evidence>
<dbReference type="Proteomes" id="UP001299265">
    <property type="component" value="Unassembled WGS sequence"/>
</dbReference>
<organism evidence="1 2">
    <name type="scientific">Lientehia hominis</name>
    <dbReference type="NCBI Taxonomy" id="2897778"/>
    <lineage>
        <taxon>Bacteria</taxon>
        <taxon>Bacillati</taxon>
        <taxon>Bacillota</taxon>
        <taxon>Clostridia</taxon>
        <taxon>Lachnospirales</taxon>
        <taxon>Lachnospiraceae</taxon>
        <taxon>Lientehia</taxon>
    </lineage>
</organism>